<dbReference type="AlphaFoldDB" id="A0A075A174"/>
<dbReference type="Pfam" id="PF05018">
    <property type="entry name" value="CFA20_dom"/>
    <property type="match status" value="1"/>
</dbReference>
<dbReference type="RefSeq" id="XP_009162686.1">
    <property type="nucleotide sequence ID" value="XM_009164422.1"/>
</dbReference>
<evidence type="ECO:0000313" key="2">
    <source>
        <dbReference type="EMBL" id="KER33478.1"/>
    </source>
</evidence>
<dbReference type="STRING" id="6198.A0A075A174"/>
<proteinExistence type="predicted"/>
<protein>
    <recommendedName>
        <fullName evidence="1">CFA20 domain-containing protein</fullName>
    </recommendedName>
</protein>
<dbReference type="CTD" id="20314782"/>
<name>A0A075A174_OPIVI</name>
<dbReference type="InterPro" id="IPR007714">
    <property type="entry name" value="CFA20_dom"/>
</dbReference>
<feature type="domain" description="CFA20" evidence="1">
    <location>
        <begin position="1"/>
        <end position="184"/>
    </location>
</feature>
<dbReference type="Proteomes" id="UP000054324">
    <property type="component" value="Unassembled WGS sequence"/>
</dbReference>
<dbReference type="PANTHER" id="PTHR12458">
    <property type="entry name" value="ORF PROTEIN"/>
    <property type="match status" value="1"/>
</dbReference>
<sequence>MYRTAYQSGLLSIFYSVGQKPLLNWAVSAKAGTVRRISDPDIRSLILDLRSSNVTTTYIECPSDPDETLGIRMPIFVLLFKNMNRYFSFQIEVTDYSGTRRRFRASNFNRVTSIRDFTTNMPLVLHPGWNTVVFDLQRLMEYCYRQRLLEVNRIRVNANCRLRRIYFCDRPYADSELPKEYKLQLVPSNPT</sequence>
<evidence type="ECO:0000313" key="3">
    <source>
        <dbReference type="Proteomes" id="UP000054324"/>
    </source>
</evidence>
<accession>A0A075A174</accession>
<dbReference type="OrthoDB" id="7486196at2759"/>
<dbReference type="GeneID" id="20314782"/>
<dbReference type="EMBL" id="KL596624">
    <property type="protein sequence ID" value="KER33478.1"/>
    <property type="molecule type" value="Genomic_DNA"/>
</dbReference>
<organism evidence="2 3">
    <name type="scientific">Opisthorchis viverrini</name>
    <name type="common">Southeast Asian liver fluke</name>
    <dbReference type="NCBI Taxonomy" id="6198"/>
    <lineage>
        <taxon>Eukaryota</taxon>
        <taxon>Metazoa</taxon>
        <taxon>Spiralia</taxon>
        <taxon>Lophotrochozoa</taxon>
        <taxon>Platyhelminthes</taxon>
        <taxon>Trematoda</taxon>
        <taxon>Digenea</taxon>
        <taxon>Opisthorchiida</taxon>
        <taxon>Opisthorchiata</taxon>
        <taxon>Opisthorchiidae</taxon>
        <taxon>Opisthorchis</taxon>
    </lineage>
</organism>
<dbReference type="KEGG" id="ovi:T265_00594"/>
<evidence type="ECO:0000259" key="1">
    <source>
        <dbReference type="Pfam" id="PF05018"/>
    </source>
</evidence>
<gene>
    <name evidence="2" type="ORF">T265_00594</name>
</gene>
<keyword evidence="3" id="KW-1185">Reference proteome</keyword>
<dbReference type="InterPro" id="IPR040441">
    <property type="entry name" value="CFA20/CFAP20DC"/>
</dbReference>
<reference evidence="2 3" key="1">
    <citation type="submission" date="2013-11" db="EMBL/GenBank/DDBJ databases">
        <title>Opisthorchis viverrini - life in the bile duct.</title>
        <authorList>
            <person name="Young N.D."/>
            <person name="Nagarajan N."/>
            <person name="Lin S.J."/>
            <person name="Korhonen P.K."/>
            <person name="Jex A.R."/>
            <person name="Hall R.S."/>
            <person name="Safavi-Hemami H."/>
            <person name="Kaewkong W."/>
            <person name="Bertrand D."/>
            <person name="Gao S."/>
            <person name="Seet Q."/>
            <person name="Wongkham S."/>
            <person name="Teh B.T."/>
            <person name="Wongkham C."/>
            <person name="Intapan P.M."/>
            <person name="Maleewong W."/>
            <person name="Yang X."/>
            <person name="Hu M."/>
            <person name="Wang Z."/>
            <person name="Hofmann A."/>
            <person name="Sternberg P.W."/>
            <person name="Tan P."/>
            <person name="Wang J."/>
            <person name="Gasser R.B."/>
        </authorList>
    </citation>
    <scope>NUCLEOTIDE SEQUENCE [LARGE SCALE GENOMIC DNA]</scope>
</reference>